<evidence type="ECO:0000313" key="4">
    <source>
        <dbReference type="EMBL" id="KAJ8395753.1"/>
    </source>
</evidence>
<evidence type="ECO:0000256" key="1">
    <source>
        <dbReference type="ARBA" id="ARBA00022703"/>
    </source>
</evidence>
<dbReference type="SUPFAM" id="SSF54277">
    <property type="entry name" value="CAD &amp; PB1 domains"/>
    <property type="match status" value="1"/>
</dbReference>
<gene>
    <name evidence="4" type="ORF">AAFF_G00029900</name>
</gene>
<comment type="caution">
    <text evidence="4">The sequence shown here is derived from an EMBL/GenBank/DDBJ whole genome shotgun (WGS) entry which is preliminary data.</text>
</comment>
<dbReference type="AlphaFoldDB" id="A0AAD7S4F9"/>
<name>A0AAD7S4F9_9TELE</name>
<dbReference type="PROSITE" id="PS51135">
    <property type="entry name" value="CIDE_N"/>
    <property type="match status" value="1"/>
</dbReference>
<feature type="domain" description="CIDE-N" evidence="3">
    <location>
        <begin position="64"/>
        <end position="140"/>
    </location>
</feature>
<keyword evidence="5" id="KW-1185">Reference proteome</keyword>
<organism evidence="4 5">
    <name type="scientific">Aldrovandia affinis</name>
    <dbReference type="NCBI Taxonomy" id="143900"/>
    <lineage>
        <taxon>Eukaryota</taxon>
        <taxon>Metazoa</taxon>
        <taxon>Chordata</taxon>
        <taxon>Craniata</taxon>
        <taxon>Vertebrata</taxon>
        <taxon>Euteleostomi</taxon>
        <taxon>Actinopterygii</taxon>
        <taxon>Neopterygii</taxon>
        <taxon>Teleostei</taxon>
        <taxon>Notacanthiformes</taxon>
        <taxon>Halosauridae</taxon>
        <taxon>Aldrovandia</taxon>
    </lineage>
</organism>
<dbReference type="Gene3D" id="3.10.20.10">
    <property type="match status" value="1"/>
</dbReference>
<dbReference type="GO" id="GO:0006915">
    <property type="term" value="P:apoptotic process"/>
    <property type="evidence" value="ECO:0007669"/>
    <property type="project" value="UniProtKB-UniRule"/>
</dbReference>
<sequence>MQVWFNACVLMARKYSGWLLTENMEYAKRSLSLLSPTSLSKCVTASVTASASMTQQLLTGLTPRFKPFRVANADRSVRKGIVADGLRDLLNKVSDAMHVPCASALVLDEDGTGVDTEEFFHTLQDNTVFMVLEKGQKWTPPQNAPHHEHFSDRRPLRRKDVARLTFDLYKNNPQDFIGCLNVKATLYGMYSVSYDLRCYGAKRVLKEALRWTLFTMQATGHVLLGTSCYMQQLLDEDEKGEEIMSKMPEDMAKQMQSLQWGKTGM</sequence>
<dbReference type="Pfam" id="PF02017">
    <property type="entry name" value="CIDE-N"/>
    <property type="match status" value="1"/>
</dbReference>
<accession>A0AAD7S4F9</accession>
<evidence type="ECO:0000256" key="2">
    <source>
        <dbReference type="PROSITE-ProRule" id="PRU00447"/>
    </source>
</evidence>
<dbReference type="Proteomes" id="UP001221898">
    <property type="component" value="Unassembled WGS sequence"/>
</dbReference>
<dbReference type="PANTHER" id="PTHR12306:SF9">
    <property type="entry name" value="LIPID TRANSFERASE CIDEC"/>
    <property type="match status" value="1"/>
</dbReference>
<proteinExistence type="predicted"/>
<reference evidence="4" key="1">
    <citation type="journal article" date="2023" name="Science">
        <title>Genome structures resolve the early diversification of teleost fishes.</title>
        <authorList>
            <person name="Parey E."/>
            <person name="Louis A."/>
            <person name="Montfort J."/>
            <person name="Bouchez O."/>
            <person name="Roques C."/>
            <person name="Iampietro C."/>
            <person name="Lluch J."/>
            <person name="Castinel A."/>
            <person name="Donnadieu C."/>
            <person name="Desvignes T."/>
            <person name="Floi Bucao C."/>
            <person name="Jouanno E."/>
            <person name="Wen M."/>
            <person name="Mejri S."/>
            <person name="Dirks R."/>
            <person name="Jansen H."/>
            <person name="Henkel C."/>
            <person name="Chen W.J."/>
            <person name="Zahm M."/>
            <person name="Cabau C."/>
            <person name="Klopp C."/>
            <person name="Thompson A.W."/>
            <person name="Robinson-Rechavi M."/>
            <person name="Braasch I."/>
            <person name="Lecointre G."/>
            <person name="Bobe J."/>
            <person name="Postlethwait J.H."/>
            <person name="Berthelot C."/>
            <person name="Roest Crollius H."/>
            <person name="Guiguen Y."/>
        </authorList>
    </citation>
    <scope>NUCLEOTIDE SEQUENCE</scope>
    <source>
        <strain evidence="4">NC1722</strain>
    </source>
</reference>
<evidence type="ECO:0000313" key="5">
    <source>
        <dbReference type="Proteomes" id="UP001221898"/>
    </source>
</evidence>
<dbReference type="GO" id="GO:0042981">
    <property type="term" value="P:regulation of apoptotic process"/>
    <property type="evidence" value="ECO:0007669"/>
    <property type="project" value="TreeGrafter"/>
</dbReference>
<protein>
    <recommendedName>
        <fullName evidence="3">CIDE-N domain-containing protein</fullName>
    </recommendedName>
</protein>
<keyword evidence="1 2" id="KW-0053">Apoptosis</keyword>
<dbReference type="InterPro" id="IPR003508">
    <property type="entry name" value="CIDE-N_dom"/>
</dbReference>
<evidence type="ECO:0000259" key="3">
    <source>
        <dbReference type="PROSITE" id="PS51135"/>
    </source>
</evidence>
<dbReference type="PANTHER" id="PTHR12306">
    <property type="entry name" value="CELL DEATH ACTIVATOR CIDE"/>
    <property type="match status" value="1"/>
</dbReference>
<dbReference type="EMBL" id="JAINUG010000114">
    <property type="protein sequence ID" value="KAJ8395753.1"/>
    <property type="molecule type" value="Genomic_DNA"/>
</dbReference>
<dbReference type="SMART" id="SM00266">
    <property type="entry name" value="CAD"/>
    <property type="match status" value="1"/>
</dbReference>